<name>A0A3M4LP81_PSECI</name>
<dbReference type="Pfam" id="PF20232">
    <property type="entry name" value="T6SS_FHA_C"/>
    <property type="match status" value="1"/>
</dbReference>
<protein>
    <recommendedName>
        <fullName evidence="1">Type VI secretion system FHA domain-containing protein</fullName>
    </recommendedName>
</protein>
<dbReference type="NCBIfam" id="TIGR03354">
    <property type="entry name" value="VI_FHA"/>
    <property type="match status" value="1"/>
</dbReference>
<dbReference type="RefSeq" id="WP_122317222.1">
    <property type="nucleotide sequence ID" value="NZ_RBRE01000069.1"/>
</dbReference>
<reference evidence="2 3" key="1">
    <citation type="submission" date="2018-08" db="EMBL/GenBank/DDBJ databases">
        <title>Recombination of ecologically and evolutionarily significant loci maintains genetic cohesion in the Pseudomonas syringae species complex.</title>
        <authorList>
            <person name="Dillon M."/>
            <person name="Thakur S."/>
            <person name="Almeida R.N.D."/>
            <person name="Weir B.S."/>
            <person name="Guttman D.S."/>
        </authorList>
    </citation>
    <scope>NUCLEOTIDE SEQUENCE [LARGE SCALE GENOMIC DNA]</scope>
    <source>
        <strain evidence="2 3">ICMP 3353</strain>
    </source>
</reference>
<dbReference type="Proteomes" id="UP000277236">
    <property type="component" value="Unassembled WGS sequence"/>
</dbReference>
<dbReference type="AlphaFoldDB" id="A0A3M4LP81"/>
<feature type="domain" description="Type VI secretion system FHA" evidence="1">
    <location>
        <begin position="89"/>
        <end position="253"/>
    </location>
</feature>
<comment type="caution">
    <text evidence="2">The sequence shown here is derived from an EMBL/GenBank/DDBJ whole genome shotgun (WGS) entry which is preliminary data.</text>
</comment>
<dbReference type="EMBL" id="RBRE01000069">
    <property type="protein sequence ID" value="RMQ43295.1"/>
    <property type="molecule type" value="Genomic_DNA"/>
</dbReference>
<evidence type="ECO:0000313" key="3">
    <source>
        <dbReference type="Proteomes" id="UP000277236"/>
    </source>
</evidence>
<accession>A0A3M4LP81</accession>
<evidence type="ECO:0000259" key="1">
    <source>
        <dbReference type="Pfam" id="PF20232"/>
    </source>
</evidence>
<proteinExistence type="predicted"/>
<dbReference type="InterPro" id="IPR046883">
    <property type="entry name" value="T6SS_FHA_C"/>
</dbReference>
<organism evidence="2 3">
    <name type="scientific">Pseudomonas cichorii</name>
    <dbReference type="NCBI Taxonomy" id="36746"/>
    <lineage>
        <taxon>Bacteria</taxon>
        <taxon>Pseudomonadati</taxon>
        <taxon>Pseudomonadota</taxon>
        <taxon>Gammaproteobacteria</taxon>
        <taxon>Pseudomonadales</taxon>
        <taxon>Pseudomonadaceae</taxon>
        <taxon>Pseudomonas</taxon>
    </lineage>
</organism>
<dbReference type="InterPro" id="IPR017735">
    <property type="entry name" value="T6SS_FHA"/>
</dbReference>
<gene>
    <name evidence="2" type="ORF">ALQ04_01151</name>
</gene>
<evidence type="ECO:0000313" key="2">
    <source>
        <dbReference type="EMBL" id="RMQ43295.1"/>
    </source>
</evidence>
<dbReference type="OrthoDB" id="273564at2"/>
<sequence>MEPDFERVNTLLDPLAAMEHGNHAYSAIDDVMSMLNESASLGQYSGQVPAGSENLLLPGLIETPSVESSACPGEPEPFSETFWTAFGNALGIPFDSLEPPEREALALNAARLFRQCIAGLRKNLHTRNELKRALQSAPETVHPLEEAADTSAAIEHVLHCASSGSLIVQGFRNLQAHQVGLFVAGRSTLQATLGHFSPQQLIWQFERNDNTSLLRTAGSRWRAYIRHYHSLEQQDEWKEHLLLHNFSHAYEEQVRLINTLHLDSQG</sequence>